<dbReference type="Gene3D" id="3.40.640.10">
    <property type="entry name" value="Type I PLP-dependent aspartate aminotransferase-like (Major domain)"/>
    <property type="match status" value="1"/>
</dbReference>
<dbReference type="InterPro" id="IPR050087">
    <property type="entry name" value="AON_synthase_class-II"/>
</dbReference>
<dbReference type="PANTHER" id="PTHR13693:SF3">
    <property type="entry name" value="LD36009P"/>
    <property type="match status" value="1"/>
</dbReference>
<comment type="cofactor">
    <cofactor evidence="1 4">
        <name>pyridoxal 5'-phosphate</name>
        <dbReference type="ChEBI" id="CHEBI:597326"/>
    </cofactor>
</comment>
<dbReference type="InterPro" id="IPR015422">
    <property type="entry name" value="PyrdxlP-dep_Trfase_small"/>
</dbReference>
<keyword evidence="2" id="KW-0808">Transferase</keyword>
<evidence type="ECO:0000256" key="4">
    <source>
        <dbReference type="RuleBase" id="RU003693"/>
    </source>
</evidence>
<dbReference type="PANTHER" id="PTHR13693">
    <property type="entry name" value="CLASS II AMINOTRANSFERASE/8-AMINO-7-OXONONANOATE SYNTHASE"/>
    <property type="match status" value="1"/>
</dbReference>
<comment type="caution">
    <text evidence="6">The sequence shown here is derived from an EMBL/GenBank/DDBJ whole genome shotgun (WGS) entry which is preliminary data.</text>
</comment>
<proteinExistence type="inferred from homology"/>
<dbReference type="CDD" id="cd06454">
    <property type="entry name" value="KBL_like"/>
    <property type="match status" value="1"/>
</dbReference>
<dbReference type="Proteomes" id="UP000179157">
    <property type="component" value="Unassembled WGS sequence"/>
</dbReference>
<evidence type="ECO:0000256" key="3">
    <source>
        <dbReference type="ARBA" id="ARBA00022898"/>
    </source>
</evidence>
<dbReference type="InterPro" id="IPR004839">
    <property type="entry name" value="Aminotransferase_I/II_large"/>
</dbReference>
<protein>
    <submittedName>
        <fullName evidence="6">8-amino-7-oxononanoate synthase</fullName>
    </submittedName>
</protein>
<comment type="similarity">
    <text evidence="4">Belongs to the class-II pyridoxal-phosphate-dependent aminotransferase family.</text>
</comment>
<reference evidence="6 7" key="1">
    <citation type="journal article" date="2016" name="Nat. Commun.">
        <title>Thousands of microbial genomes shed light on interconnected biogeochemical processes in an aquifer system.</title>
        <authorList>
            <person name="Anantharaman K."/>
            <person name="Brown C.T."/>
            <person name="Hug L.A."/>
            <person name="Sharon I."/>
            <person name="Castelle C.J."/>
            <person name="Probst A.J."/>
            <person name="Thomas B.C."/>
            <person name="Singh A."/>
            <person name="Wilkins M.J."/>
            <person name="Karaoz U."/>
            <person name="Brodie E.L."/>
            <person name="Williams K.H."/>
            <person name="Hubbard S.S."/>
            <person name="Banfield J.F."/>
        </authorList>
    </citation>
    <scope>NUCLEOTIDE SEQUENCE [LARGE SCALE GENOMIC DNA]</scope>
    <source>
        <strain evidence="7">RBG_16_55_9</strain>
    </source>
</reference>
<dbReference type="Pfam" id="PF00155">
    <property type="entry name" value="Aminotran_1_2"/>
    <property type="match status" value="1"/>
</dbReference>
<dbReference type="EMBL" id="MFGX01000016">
    <property type="protein sequence ID" value="OGF57214.1"/>
    <property type="molecule type" value="Genomic_DNA"/>
</dbReference>
<evidence type="ECO:0000256" key="1">
    <source>
        <dbReference type="ARBA" id="ARBA00001933"/>
    </source>
</evidence>
<evidence type="ECO:0000259" key="5">
    <source>
        <dbReference type="Pfam" id="PF00155"/>
    </source>
</evidence>
<dbReference type="GO" id="GO:0016740">
    <property type="term" value="F:transferase activity"/>
    <property type="evidence" value="ECO:0007669"/>
    <property type="project" value="UniProtKB-KW"/>
</dbReference>
<name>A0A1F5V1A9_FRAXR</name>
<organism evidence="6 7">
    <name type="scientific">Fraserbacteria sp. (strain RBG_16_55_9)</name>
    <dbReference type="NCBI Taxonomy" id="1817864"/>
    <lineage>
        <taxon>Bacteria</taxon>
        <taxon>Candidatus Fraseribacteriota</taxon>
    </lineage>
</organism>
<gene>
    <name evidence="6" type="ORF">A2Z21_02115</name>
</gene>
<dbReference type="SUPFAM" id="SSF53383">
    <property type="entry name" value="PLP-dependent transferases"/>
    <property type="match status" value="1"/>
</dbReference>
<dbReference type="InterPro" id="IPR015421">
    <property type="entry name" value="PyrdxlP-dep_Trfase_major"/>
</dbReference>
<dbReference type="AlphaFoldDB" id="A0A1F5V1A9"/>
<keyword evidence="3 4" id="KW-0663">Pyridoxal phosphate</keyword>
<feature type="domain" description="Aminotransferase class I/classII large" evidence="5">
    <location>
        <begin position="42"/>
        <end position="380"/>
    </location>
</feature>
<dbReference type="Gene3D" id="3.90.1150.10">
    <property type="entry name" value="Aspartate Aminotransferase, domain 1"/>
    <property type="match status" value="1"/>
</dbReference>
<dbReference type="InterPro" id="IPR001917">
    <property type="entry name" value="Aminotrans_II_pyridoxalP_BS"/>
</dbReference>
<accession>A0A1F5V1A9</accession>
<evidence type="ECO:0000256" key="2">
    <source>
        <dbReference type="ARBA" id="ARBA00022679"/>
    </source>
</evidence>
<dbReference type="STRING" id="1817864.A2Z21_02115"/>
<dbReference type="PROSITE" id="PS00599">
    <property type="entry name" value="AA_TRANSFER_CLASS_2"/>
    <property type="match status" value="1"/>
</dbReference>
<evidence type="ECO:0000313" key="7">
    <source>
        <dbReference type="Proteomes" id="UP000179157"/>
    </source>
</evidence>
<evidence type="ECO:0000313" key="6">
    <source>
        <dbReference type="EMBL" id="OGF57214.1"/>
    </source>
</evidence>
<dbReference type="InterPro" id="IPR015424">
    <property type="entry name" value="PyrdxlP-dep_Trfase"/>
</dbReference>
<dbReference type="GO" id="GO:0030170">
    <property type="term" value="F:pyridoxal phosphate binding"/>
    <property type="evidence" value="ECO:0007669"/>
    <property type="project" value="InterPro"/>
</dbReference>
<sequence length="393" mass="43352">MDLFSKCESFVTAKEAKALGYYPYFKPVSTAEDTEVIIEGRQVLMLGSNNYLGLTTHPKVKQAAVDAIKRYGTSSCGSRFLNGTLDLHHELEHRLARFLKREAALVFSTGFQTNLGTISAIIGKDDILISDKWNHASIIDGARLSYGKMKRYRHNDMEDLEKVLQDCPEEAGKLVVVDGLFSMEGDLAPLPRIVKLAHKHGARMMVDDAHGLGVMGRHGRGTAEHFGVEDDVDLVMGTFSKSFASLGGVIAGEEYVISYIQHHARSMIFSASMPPSAVATVIAALEVIEAEPDRRKHLWKNTQKMMKGLKALGFDTGHSETPVIPIVVGDMYRALHMWKSLFESGVYANVVLPPAVPKGRALLRTSYMATHTEKQLDFALGVFENVGKECNLI</sequence>